<dbReference type="PANTHER" id="PTHR35564">
    <property type="match status" value="1"/>
</dbReference>
<reference evidence="1 2" key="1">
    <citation type="submission" date="2024-08" db="EMBL/GenBank/DDBJ databases">
        <title>Pantoea ronii - a newly identified human opportunistic pathogen.</title>
        <authorList>
            <person name="Keidar-Friedman D."/>
            <person name="Sorek N."/>
            <person name="Leshin-Carmel D."/>
            <person name="Tsur A."/>
            <person name="Amsalem M."/>
            <person name="Tolkach D."/>
            <person name="Brosh-Nissimov T."/>
        </authorList>
    </citation>
    <scope>NUCLEOTIDE SEQUENCE [LARGE SCALE GENOMIC DNA]</scope>
    <source>
        <strain evidence="1 2">AA23256</strain>
    </source>
</reference>
<evidence type="ECO:0000313" key="2">
    <source>
        <dbReference type="Proteomes" id="UP001611251"/>
    </source>
</evidence>
<name>A0ABW7Q0V1_9GAMM</name>
<dbReference type="InterPro" id="IPR010732">
    <property type="entry name" value="T6SS_TssG-like"/>
</dbReference>
<dbReference type="EMBL" id="JBGFSN010000011">
    <property type="protein sequence ID" value="MFH8136211.1"/>
    <property type="molecule type" value="Genomic_DNA"/>
</dbReference>
<evidence type="ECO:0000313" key="1">
    <source>
        <dbReference type="EMBL" id="MFH8136211.1"/>
    </source>
</evidence>
<protein>
    <submittedName>
        <fullName evidence="1">Type VI secretion system baseplate subunit TssG</fullName>
    </submittedName>
</protein>
<dbReference type="Pfam" id="PF06996">
    <property type="entry name" value="T6SS_TssG"/>
    <property type="match status" value="1"/>
</dbReference>
<comment type="caution">
    <text evidence="1">The sequence shown here is derived from an EMBL/GenBank/DDBJ whole genome shotgun (WGS) entry which is preliminary data.</text>
</comment>
<dbReference type="PANTHER" id="PTHR35564:SF4">
    <property type="entry name" value="CYTOPLASMIC PROTEIN"/>
    <property type="match status" value="1"/>
</dbReference>
<organism evidence="1 2">
    <name type="scientific">Pantoea osteomyelitidis</name>
    <dbReference type="NCBI Taxonomy" id="3230026"/>
    <lineage>
        <taxon>Bacteria</taxon>
        <taxon>Pseudomonadati</taxon>
        <taxon>Pseudomonadota</taxon>
        <taxon>Gammaproteobacteria</taxon>
        <taxon>Enterobacterales</taxon>
        <taxon>Erwiniaceae</taxon>
        <taxon>Pantoea</taxon>
    </lineage>
</organism>
<proteinExistence type="predicted"/>
<accession>A0ABW7Q0V1</accession>
<dbReference type="Proteomes" id="UP001611251">
    <property type="component" value="Unassembled WGS sequence"/>
</dbReference>
<keyword evidence="2" id="KW-1185">Reference proteome</keyword>
<sequence>MDQQPTNSIPSNRQDVSLFSDWYQQNFPWETSFVSLMRAMAARMPDMPAPGKAIRPFQEPFRLGQIAQLAFAPREIARIRETEGKLEVDLFSLGIWGPQGAMPLHFSEQAYAWSEHQDRTLTNFVNIFHHRALSLFYRAWFISQDTASLDRKSDERFAFYTGSLAGLDPKDIADSLLPVHPRLASTSHLIREARNPEGLAGALTYYFDIPVRIEEYVEQWIYLDKNEQSSLGDFSSAALLGDDAILGNAIQDKQHKFRLVLGPLNFRQYVLFSPWGNDLPVLREWVRNFIGLEYAWDVQLVLAADEIPEATLDGTHQLGYAAWLERDENKTPVKGMSFEPEYYQ</sequence>
<dbReference type="NCBIfam" id="TIGR03347">
    <property type="entry name" value="VI_chp_1"/>
    <property type="match status" value="1"/>
</dbReference>
<gene>
    <name evidence="1" type="primary">tssG</name>
    <name evidence="1" type="ORF">ABU178_18840</name>
</gene>
<dbReference type="RefSeq" id="WP_397217790.1">
    <property type="nucleotide sequence ID" value="NZ_JBGFSN010000011.1"/>
</dbReference>